<evidence type="ECO:0000259" key="9">
    <source>
        <dbReference type="Pfam" id="PF00483"/>
    </source>
</evidence>
<evidence type="ECO:0000256" key="6">
    <source>
        <dbReference type="ARBA" id="ARBA00023134"/>
    </source>
</evidence>
<dbReference type="FunFam" id="3.90.550.10:FF:000046">
    <property type="entry name" value="Mannose-1-phosphate guanylyltransferase (GDP)"/>
    <property type="match status" value="1"/>
</dbReference>
<evidence type="ECO:0000256" key="3">
    <source>
        <dbReference type="ARBA" id="ARBA00022679"/>
    </source>
</evidence>
<evidence type="ECO:0000259" key="11">
    <source>
        <dbReference type="Pfam" id="PF22640"/>
    </source>
</evidence>
<evidence type="ECO:0000313" key="12">
    <source>
        <dbReference type="EMBL" id="SDE28196.1"/>
    </source>
</evidence>
<dbReference type="Pfam" id="PF00483">
    <property type="entry name" value="NTP_transferase"/>
    <property type="match status" value="1"/>
</dbReference>
<dbReference type="InterPro" id="IPR049577">
    <property type="entry name" value="GMPP_N"/>
</dbReference>
<dbReference type="GO" id="GO:0016853">
    <property type="term" value="F:isomerase activity"/>
    <property type="evidence" value="ECO:0007669"/>
    <property type="project" value="UniProtKB-KW"/>
</dbReference>
<keyword evidence="12" id="KW-0413">Isomerase</keyword>
<proteinExistence type="inferred from homology"/>
<feature type="domain" description="Nucleotidyl transferase" evidence="9">
    <location>
        <begin position="14"/>
        <end position="295"/>
    </location>
</feature>
<reference evidence="12 13" key="1">
    <citation type="submission" date="2016-10" db="EMBL/GenBank/DDBJ databases">
        <authorList>
            <person name="de Groot N.N."/>
        </authorList>
    </citation>
    <scope>NUCLEOTIDE SEQUENCE [LARGE SCALE GENOMIC DNA]</scope>
    <source>
        <strain evidence="12 13">ATCC 700224</strain>
    </source>
</reference>
<dbReference type="SUPFAM" id="SSF51182">
    <property type="entry name" value="RmlC-like cupins"/>
    <property type="match status" value="1"/>
</dbReference>
<keyword evidence="13" id="KW-1185">Reference proteome</keyword>
<dbReference type="CDD" id="cd02509">
    <property type="entry name" value="GDP-M1P_Guanylyltransferase"/>
    <property type="match status" value="1"/>
</dbReference>
<evidence type="ECO:0000259" key="10">
    <source>
        <dbReference type="Pfam" id="PF01050"/>
    </source>
</evidence>
<dbReference type="RefSeq" id="WP_092785061.1">
    <property type="nucleotide sequence ID" value="NZ_FNAP01000005.1"/>
</dbReference>
<comment type="similarity">
    <text evidence="1 8">Belongs to the mannose-6-phosphate isomerase type 2 family.</text>
</comment>
<dbReference type="NCBIfam" id="TIGR01479">
    <property type="entry name" value="GMP_PMI"/>
    <property type="match status" value="1"/>
</dbReference>
<dbReference type="STRING" id="69960.SAMN05421720_10597"/>
<evidence type="ECO:0000256" key="7">
    <source>
        <dbReference type="ARBA" id="ARBA00047343"/>
    </source>
</evidence>
<evidence type="ECO:0000256" key="8">
    <source>
        <dbReference type="RuleBase" id="RU004190"/>
    </source>
</evidence>
<dbReference type="Proteomes" id="UP000199412">
    <property type="component" value="Unassembled WGS sequence"/>
</dbReference>
<dbReference type="CDD" id="cd02213">
    <property type="entry name" value="cupin_PMI_typeII_C"/>
    <property type="match status" value="1"/>
</dbReference>
<dbReference type="FunFam" id="2.60.120.10:FF:000032">
    <property type="entry name" value="Mannose-1-phosphate guanylyltransferase/mannose-6-phosphate isomerase"/>
    <property type="match status" value="1"/>
</dbReference>
<dbReference type="AlphaFoldDB" id="A0A1G7BP05"/>
<sequence length="480" mass="52320">MPATGPDTPSPIHPVVLSGGAGSRLWPMSRALYPKQFLPLASDETMVQATARRVTGPGFAPPIAICNEEHRFLLAEQMRAVEITPAAILLEPEGRNTAPAATVAALAVAEQDPEGVVLLLPSDHVIADPEAFRAAVTTAAAAARQGYLVTFGITPNRPETGYGYIRVGGHLDGVVGARGVDRFVEKPDRATAEQYLAEGDYLWNGGMFAFTAETFLAEMERLHPETVTAARAALSEGRDDLDFRRLASAPFARTVSQSIDVAVMERTDRAAVVPVSMGWNDVGAWNALWDIGERDEAGNVLHGDVMVSETRDCYVRSEGPMVATVGLTDAVVVATDDAVLVAPRDRAEAVKDIVGRLNAADRPQGRLHSTVFRPWGSYRGIDQGERFQVKQIMVRPGERLSLQMHHHRAEHWIVVEGTARVTRDGENFLLHENQSTFIPLGVTHRLENPGKLPLRIIEVQSGAYLGEDDIVRFEDTYGRE</sequence>
<dbReference type="InterPro" id="IPR054566">
    <property type="entry name" value="ManC/GMP-like_b-helix"/>
</dbReference>
<dbReference type="GO" id="GO:0005525">
    <property type="term" value="F:GTP binding"/>
    <property type="evidence" value="ECO:0007669"/>
    <property type="project" value="UniProtKB-KW"/>
</dbReference>
<dbReference type="EMBL" id="FNAP01000005">
    <property type="protein sequence ID" value="SDE28196.1"/>
    <property type="molecule type" value="Genomic_DNA"/>
</dbReference>
<evidence type="ECO:0000256" key="1">
    <source>
        <dbReference type="ARBA" id="ARBA00006115"/>
    </source>
</evidence>
<keyword evidence="5" id="KW-0547">Nucleotide-binding</keyword>
<dbReference type="SUPFAM" id="SSF53448">
    <property type="entry name" value="Nucleotide-diphospho-sugar transferases"/>
    <property type="match status" value="1"/>
</dbReference>
<dbReference type="InterPro" id="IPR006375">
    <property type="entry name" value="Man1P_GuaTrfase/Man6P_Isoase"/>
</dbReference>
<dbReference type="EC" id="2.7.7.13" evidence="2"/>
<comment type="catalytic activity">
    <reaction evidence="7">
        <text>alpha-D-mannose 1-phosphate + GTP + H(+) = GDP-alpha-D-mannose + diphosphate</text>
        <dbReference type="Rhea" id="RHEA:15229"/>
        <dbReference type="ChEBI" id="CHEBI:15378"/>
        <dbReference type="ChEBI" id="CHEBI:33019"/>
        <dbReference type="ChEBI" id="CHEBI:37565"/>
        <dbReference type="ChEBI" id="CHEBI:57527"/>
        <dbReference type="ChEBI" id="CHEBI:58409"/>
        <dbReference type="EC" id="2.7.7.13"/>
    </reaction>
</comment>
<dbReference type="InterPro" id="IPR014710">
    <property type="entry name" value="RmlC-like_jellyroll"/>
</dbReference>
<dbReference type="InterPro" id="IPR005835">
    <property type="entry name" value="NTP_transferase_dom"/>
</dbReference>
<dbReference type="Gene3D" id="2.60.120.10">
    <property type="entry name" value="Jelly Rolls"/>
    <property type="match status" value="1"/>
</dbReference>
<gene>
    <name evidence="12" type="ORF">SAMN05421720_10597</name>
</gene>
<dbReference type="InterPro" id="IPR029044">
    <property type="entry name" value="Nucleotide-diphossugar_trans"/>
</dbReference>
<feature type="domain" description="MannoseP isomerase/GMP-like beta-helix" evidence="11">
    <location>
        <begin position="306"/>
        <end position="357"/>
    </location>
</feature>
<dbReference type="GO" id="GO:0009298">
    <property type="term" value="P:GDP-mannose biosynthetic process"/>
    <property type="evidence" value="ECO:0007669"/>
    <property type="project" value="TreeGrafter"/>
</dbReference>
<evidence type="ECO:0000256" key="5">
    <source>
        <dbReference type="ARBA" id="ARBA00022741"/>
    </source>
</evidence>
<evidence type="ECO:0000256" key="4">
    <source>
        <dbReference type="ARBA" id="ARBA00022695"/>
    </source>
</evidence>
<dbReference type="InterPro" id="IPR011051">
    <property type="entry name" value="RmlC_Cupin_sf"/>
</dbReference>
<organism evidence="12 13">
    <name type="scientific">Rhodospira trueperi</name>
    <dbReference type="NCBI Taxonomy" id="69960"/>
    <lineage>
        <taxon>Bacteria</taxon>
        <taxon>Pseudomonadati</taxon>
        <taxon>Pseudomonadota</taxon>
        <taxon>Alphaproteobacteria</taxon>
        <taxon>Rhodospirillales</taxon>
        <taxon>Rhodospirillaceae</taxon>
        <taxon>Rhodospira</taxon>
    </lineage>
</organism>
<feature type="domain" description="Mannose-6-phosphate isomerase type II C-terminal" evidence="10">
    <location>
        <begin position="362"/>
        <end position="475"/>
    </location>
</feature>
<dbReference type="Pfam" id="PF01050">
    <property type="entry name" value="MannoseP_isomer"/>
    <property type="match status" value="1"/>
</dbReference>
<protein>
    <recommendedName>
        <fullName evidence="2">mannose-1-phosphate guanylyltransferase</fullName>
        <ecNumber evidence="2">2.7.7.13</ecNumber>
    </recommendedName>
</protein>
<dbReference type="InterPro" id="IPR051161">
    <property type="entry name" value="Mannose-6P_isomerase_type2"/>
</dbReference>
<dbReference type="InterPro" id="IPR001538">
    <property type="entry name" value="Man6P_isomerase-2_C"/>
</dbReference>
<dbReference type="Pfam" id="PF22640">
    <property type="entry name" value="ManC_GMP_beta-helix"/>
    <property type="match status" value="1"/>
</dbReference>
<dbReference type="GO" id="GO:0000271">
    <property type="term" value="P:polysaccharide biosynthetic process"/>
    <property type="evidence" value="ECO:0007669"/>
    <property type="project" value="InterPro"/>
</dbReference>
<evidence type="ECO:0000256" key="2">
    <source>
        <dbReference type="ARBA" id="ARBA00012387"/>
    </source>
</evidence>
<accession>A0A1G7BP05</accession>
<keyword evidence="4 12" id="KW-0548">Nucleotidyltransferase</keyword>
<name>A0A1G7BP05_9PROT</name>
<dbReference type="PANTHER" id="PTHR46390:SF1">
    <property type="entry name" value="MANNOSE-1-PHOSPHATE GUANYLYLTRANSFERASE"/>
    <property type="match status" value="1"/>
</dbReference>
<dbReference type="OrthoDB" id="9806359at2"/>
<dbReference type="Gene3D" id="3.90.550.10">
    <property type="entry name" value="Spore Coat Polysaccharide Biosynthesis Protein SpsA, Chain A"/>
    <property type="match status" value="1"/>
</dbReference>
<keyword evidence="3 12" id="KW-0808">Transferase</keyword>
<dbReference type="PANTHER" id="PTHR46390">
    <property type="entry name" value="MANNOSE-1-PHOSPHATE GUANYLYLTRANSFERASE"/>
    <property type="match status" value="1"/>
</dbReference>
<keyword evidence="6" id="KW-0342">GTP-binding</keyword>
<dbReference type="GO" id="GO:0004475">
    <property type="term" value="F:mannose-1-phosphate guanylyltransferase (GTP) activity"/>
    <property type="evidence" value="ECO:0007669"/>
    <property type="project" value="UniProtKB-EC"/>
</dbReference>
<evidence type="ECO:0000313" key="13">
    <source>
        <dbReference type="Proteomes" id="UP000199412"/>
    </source>
</evidence>